<sequence length="66" mass="7307">MKRKGTESSSDSDPKLAIRGSSANATGLWETVQGSFPLVLRNYILNDATFYGREHKQCLGEVKSFL</sequence>
<comment type="caution">
    <text evidence="1">The sequence shown here is derived from an EMBL/GenBank/DDBJ whole genome shotgun (WGS) entry which is preliminary data.</text>
</comment>
<geneLocation type="mitochondrion" evidence="1"/>
<dbReference type="EMBL" id="LKAM01000002">
    <property type="protein sequence ID" value="KUM50126.1"/>
    <property type="molecule type" value="Genomic_DNA"/>
</dbReference>
<protein>
    <submittedName>
        <fullName evidence="1">Uncharacterized protein</fullName>
    </submittedName>
</protein>
<accession>A0A101M307</accession>
<dbReference type="AlphaFoldDB" id="A0A101M307"/>
<keyword evidence="1" id="KW-0496">Mitochondrion</keyword>
<organism evidence="1">
    <name type="scientific">Picea glauca</name>
    <name type="common">White spruce</name>
    <name type="synonym">Pinus glauca</name>
    <dbReference type="NCBI Taxonomy" id="3330"/>
    <lineage>
        <taxon>Eukaryota</taxon>
        <taxon>Viridiplantae</taxon>
        <taxon>Streptophyta</taxon>
        <taxon>Embryophyta</taxon>
        <taxon>Tracheophyta</taxon>
        <taxon>Spermatophyta</taxon>
        <taxon>Pinopsida</taxon>
        <taxon>Pinidae</taxon>
        <taxon>Conifers I</taxon>
        <taxon>Pinales</taxon>
        <taxon>Pinaceae</taxon>
        <taxon>Picea</taxon>
    </lineage>
</organism>
<proteinExistence type="predicted"/>
<evidence type="ECO:0000313" key="1">
    <source>
        <dbReference type="EMBL" id="KUM50126.1"/>
    </source>
</evidence>
<reference evidence="1" key="1">
    <citation type="journal article" date="2015" name="Genome Biol. Evol.">
        <title>Organellar Genomes of White Spruce (Picea glauca): Assembly and Annotation.</title>
        <authorList>
            <person name="Jackman S.D."/>
            <person name="Warren R.L."/>
            <person name="Gibb E.A."/>
            <person name="Vandervalk B.P."/>
            <person name="Mohamadi H."/>
            <person name="Chu J."/>
            <person name="Raymond A."/>
            <person name="Pleasance S."/>
            <person name="Coope R."/>
            <person name="Wildung M.R."/>
            <person name="Ritland C.E."/>
            <person name="Bousquet J."/>
            <person name="Jones S.J."/>
            <person name="Bohlmann J."/>
            <person name="Birol I."/>
        </authorList>
    </citation>
    <scope>NUCLEOTIDE SEQUENCE [LARGE SCALE GENOMIC DNA]</scope>
    <source>
        <tissue evidence="1">Flushing bud</tissue>
    </source>
</reference>
<name>A0A101M307_PICGL</name>
<gene>
    <name evidence="1" type="ORF">ABT39_MTgene3354</name>
</gene>